<keyword evidence="9" id="KW-0539">Nucleus</keyword>
<dbReference type="EMBL" id="QCYY01002399">
    <property type="protein sequence ID" value="ROT70676.1"/>
    <property type="molecule type" value="Genomic_DNA"/>
</dbReference>
<proteinExistence type="inferred from homology"/>
<dbReference type="InterPro" id="IPR027417">
    <property type="entry name" value="P-loop_NTPase"/>
</dbReference>
<dbReference type="PANTHER" id="PTHR46456:SF1">
    <property type="entry name" value="DNA REPAIR PROTEIN RAD51 HOMOLOG 2"/>
    <property type="match status" value="1"/>
</dbReference>
<dbReference type="STRING" id="6689.A0A3R7M1X3"/>
<dbReference type="InterPro" id="IPR030548">
    <property type="entry name" value="RAD51B"/>
</dbReference>
<evidence type="ECO:0000256" key="5">
    <source>
        <dbReference type="ARBA" id="ARBA00022840"/>
    </source>
</evidence>
<reference evidence="11 12" key="1">
    <citation type="submission" date="2018-04" db="EMBL/GenBank/DDBJ databases">
        <authorList>
            <person name="Zhang X."/>
            <person name="Yuan J."/>
            <person name="Li F."/>
            <person name="Xiang J."/>
        </authorList>
    </citation>
    <scope>NUCLEOTIDE SEQUENCE [LARGE SCALE GENOMIC DNA]</scope>
    <source>
        <tissue evidence="11">Muscle</tissue>
    </source>
</reference>
<evidence type="ECO:0000259" key="10">
    <source>
        <dbReference type="PROSITE" id="PS50162"/>
    </source>
</evidence>
<dbReference type="Pfam" id="PF26169">
    <property type="entry name" value="HHH_XRCC3_RpoA"/>
    <property type="match status" value="1"/>
</dbReference>
<dbReference type="GO" id="GO:0000400">
    <property type="term" value="F:four-way junction DNA binding"/>
    <property type="evidence" value="ECO:0007669"/>
    <property type="project" value="TreeGrafter"/>
</dbReference>
<keyword evidence="5" id="KW-0067">ATP-binding</keyword>
<organism evidence="11 12">
    <name type="scientific">Penaeus vannamei</name>
    <name type="common">Whiteleg shrimp</name>
    <name type="synonym">Litopenaeus vannamei</name>
    <dbReference type="NCBI Taxonomy" id="6689"/>
    <lineage>
        <taxon>Eukaryota</taxon>
        <taxon>Metazoa</taxon>
        <taxon>Ecdysozoa</taxon>
        <taxon>Arthropoda</taxon>
        <taxon>Crustacea</taxon>
        <taxon>Multicrustacea</taxon>
        <taxon>Malacostraca</taxon>
        <taxon>Eumalacostraca</taxon>
        <taxon>Eucarida</taxon>
        <taxon>Decapoda</taxon>
        <taxon>Dendrobranchiata</taxon>
        <taxon>Penaeoidea</taxon>
        <taxon>Penaeidae</taxon>
        <taxon>Penaeus</taxon>
    </lineage>
</organism>
<gene>
    <name evidence="11" type="ORF">C7M84_011031</name>
</gene>
<evidence type="ECO:0000256" key="1">
    <source>
        <dbReference type="ARBA" id="ARBA00004123"/>
    </source>
</evidence>
<dbReference type="Proteomes" id="UP000283509">
    <property type="component" value="Unassembled WGS sequence"/>
</dbReference>
<dbReference type="PROSITE" id="PS50162">
    <property type="entry name" value="RECA_2"/>
    <property type="match status" value="1"/>
</dbReference>
<keyword evidence="12" id="KW-1185">Reference proteome</keyword>
<keyword evidence="7" id="KW-0233">DNA recombination</keyword>
<evidence type="ECO:0000256" key="4">
    <source>
        <dbReference type="ARBA" id="ARBA00022763"/>
    </source>
</evidence>
<dbReference type="GO" id="GO:0005524">
    <property type="term" value="F:ATP binding"/>
    <property type="evidence" value="ECO:0007669"/>
    <property type="project" value="UniProtKB-KW"/>
</dbReference>
<comment type="subcellular location">
    <subcellularLocation>
        <location evidence="1">Nucleus</location>
    </subcellularLocation>
</comment>
<evidence type="ECO:0000313" key="12">
    <source>
        <dbReference type="Proteomes" id="UP000283509"/>
    </source>
</evidence>
<evidence type="ECO:0000256" key="3">
    <source>
        <dbReference type="ARBA" id="ARBA00022741"/>
    </source>
</evidence>
<dbReference type="Pfam" id="PF08423">
    <property type="entry name" value="Rad51"/>
    <property type="match status" value="1"/>
</dbReference>
<dbReference type="InterPro" id="IPR020588">
    <property type="entry name" value="RecA_ATP-bd"/>
</dbReference>
<dbReference type="InterPro" id="IPR003593">
    <property type="entry name" value="AAA+_ATPase"/>
</dbReference>
<keyword evidence="3" id="KW-0547">Nucleotide-binding</keyword>
<dbReference type="InterPro" id="IPR013632">
    <property type="entry name" value="Rad51_C"/>
</dbReference>
<comment type="caution">
    <text evidence="11">The sequence shown here is derived from an EMBL/GenBank/DDBJ whole genome shotgun (WGS) entry which is preliminary data.</text>
</comment>
<evidence type="ECO:0000256" key="6">
    <source>
        <dbReference type="ARBA" id="ARBA00023125"/>
    </source>
</evidence>
<dbReference type="AlphaFoldDB" id="A0A3R7M1X3"/>
<keyword evidence="6" id="KW-0238">DNA-binding</keyword>
<dbReference type="GO" id="GO:0003690">
    <property type="term" value="F:double-stranded DNA binding"/>
    <property type="evidence" value="ECO:0007669"/>
    <property type="project" value="TreeGrafter"/>
</dbReference>
<name>A0A3R7M1X3_PENVA</name>
<dbReference type="Gene3D" id="3.40.50.300">
    <property type="entry name" value="P-loop containing nucleotide triphosphate hydrolases"/>
    <property type="match status" value="1"/>
</dbReference>
<sequence>MAMRRLARLVEDQELKEKLARCNFKTVKDVLSLSPLQIMSTLQLSSEECEALLDRLYASCVPKYQSAFTLSQEEEKFSLSLGSNQLDAMLHGGLHAGTVIEFAGPAGVGKTQWCLHTAVRAVLSGESSGRNTSVIYIDTETAFRAERIVEIICKRYPESEPRISECLSKIFLYQPSTISNLSQILETLEVTAVEKDAGLLIVDSIASLARKEIMAGSSQANIARVNQLASWAARLKSIAQQLNICVVVTNQVTSRFSDKEPVITGEANEDEAETSFSTGVKENVYSTHITPALGNTWTHCVNTRLILQYDGSNSRQLIIAKSPVAPFAAFSYIIGAGGIEIKGIEPRIVYFVSYCMRFLSFDLG</sequence>
<evidence type="ECO:0000256" key="7">
    <source>
        <dbReference type="ARBA" id="ARBA00023172"/>
    </source>
</evidence>
<dbReference type="GO" id="GO:0000724">
    <property type="term" value="P:double-strand break repair via homologous recombination"/>
    <property type="evidence" value="ECO:0007669"/>
    <property type="project" value="InterPro"/>
</dbReference>
<dbReference type="SUPFAM" id="SSF52540">
    <property type="entry name" value="P-loop containing nucleoside triphosphate hydrolases"/>
    <property type="match status" value="1"/>
</dbReference>
<dbReference type="GO" id="GO:0140664">
    <property type="term" value="F:ATP-dependent DNA damage sensor activity"/>
    <property type="evidence" value="ECO:0007669"/>
    <property type="project" value="InterPro"/>
</dbReference>
<dbReference type="PIRSF" id="PIRSF005856">
    <property type="entry name" value="Rad51"/>
    <property type="match status" value="1"/>
</dbReference>
<comment type="similarity">
    <text evidence="2">Belongs to the RecA family. RAD51 subfamily.</text>
</comment>
<evidence type="ECO:0000256" key="8">
    <source>
        <dbReference type="ARBA" id="ARBA00023204"/>
    </source>
</evidence>
<evidence type="ECO:0000313" key="11">
    <source>
        <dbReference type="EMBL" id="ROT70676.1"/>
    </source>
</evidence>
<evidence type="ECO:0000256" key="2">
    <source>
        <dbReference type="ARBA" id="ARBA00007095"/>
    </source>
</evidence>
<reference evidence="11 12" key="2">
    <citation type="submission" date="2019-01" db="EMBL/GenBank/DDBJ databases">
        <title>The decoding of complex shrimp genome reveals the adaptation for benthos swimmer, frequently molting mechanism and breeding impact on genome.</title>
        <authorList>
            <person name="Sun Y."/>
            <person name="Gao Y."/>
            <person name="Yu Y."/>
        </authorList>
    </citation>
    <scope>NUCLEOTIDE SEQUENCE [LARGE SCALE GENOMIC DNA]</scope>
    <source>
        <tissue evidence="11">Muscle</tissue>
    </source>
</reference>
<evidence type="ECO:0000256" key="9">
    <source>
        <dbReference type="ARBA" id="ARBA00023242"/>
    </source>
</evidence>
<dbReference type="GO" id="GO:0033063">
    <property type="term" value="C:Rad51B-Rad51C-Rad51D-XRCC2 complex"/>
    <property type="evidence" value="ECO:0007669"/>
    <property type="project" value="InterPro"/>
</dbReference>
<feature type="domain" description="RecA family profile 1" evidence="10">
    <location>
        <begin position="75"/>
        <end position="252"/>
    </location>
</feature>
<dbReference type="GO" id="GO:0003697">
    <property type="term" value="F:single-stranded DNA binding"/>
    <property type="evidence" value="ECO:0007669"/>
    <property type="project" value="TreeGrafter"/>
</dbReference>
<keyword evidence="4" id="KW-0227">DNA damage</keyword>
<dbReference type="OrthoDB" id="336321at2759"/>
<accession>A0A3R7M1X3</accession>
<protein>
    <submittedName>
        <fullName evidence="11">DNA repair protein RAD51-like 2-like</fullName>
    </submittedName>
</protein>
<dbReference type="PANTHER" id="PTHR46456">
    <property type="entry name" value="DNA REPAIR PROTEIN RAD51 HOMOLOG 2"/>
    <property type="match status" value="1"/>
</dbReference>
<dbReference type="GO" id="GO:0005657">
    <property type="term" value="C:replication fork"/>
    <property type="evidence" value="ECO:0007669"/>
    <property type="project" value="TreeGrafter"/>
</dbReference>
<keyword evidence="8" id="KW-0234">DNA repair</keyword>
<dbReference type="SMART" id="SM00382">
    <property type="entry name" value="AAA"/>
    <property type="match status" value="1"/>
</dbReference>
<dbReference type="InterPro" id="IPR058766">
    <property type="entry name" value="HHH_XRCC3_RAD51B"/>
</dbReference>
<dbReference type="InterPro" id="IPR016467">
    <property type="entry name" value="DNA_recomb/repair_RecA-like"/>
</dbReference>